<dbReference type="RefSeq" id="WP_377469922.1">
    <property type="nucleotide sequence ID" value="NZ_JBHLWN010000031.1"/>
</dbReference>
<dbReference type="Gene3D" id="2.60.40.1080">
    <property type="match status" value="1"/>
</dbReference>
<feature type="domain" description="Atrophied bacterial Ig" evidence="1">
    <location>
        <begin position="2394"/>
        <end position="2480"/>
    </location>
</feature>
<evidence type="ECO:0000259" key="1">
    <source>
        <dbReference type="Pfam" id="PF20578"/>
    </source>
</evidence>
<evidence type="ECO:0000313" key="2">
    <source>
        <dbReference type="EMBL" id="MFC0212719.1"/>
    </source>
</evidence>
<dbReference type="EMBL" id="JBHLWN010000031">
    <property type="protein sequence ID" value="MFC0212719.1"/>
    <property type="molecule type" value="Genomic_DNA"/>
</dbReference>
<evidence type="ECO:0000313" key="3">
    <source>
        <dbReference type="Proteomes" id="UP001589776"/>
    </source>
</evidence>
<dbReference type="Pfam" id="PF20578">
    <property type="entry name" value="aBig_2"/>
    <property type="match status" value="5"/>
</dbReference>
<dbReference type="InterPro" id="IPR046780">
    <property type="entry name" value="aBig_2"/>
</dbReference>
<gene>
    <name evidence="2" type="ORF">ACFFK0_09605</name>
</gene>
<accession>A0ABV6DJ75</accession>
<name>A0ABV6DJ75_9BACL</name>
<feature type="domain" description="Atrophied bacterial Ig" evidence="1">
    <location>
        <begin position="2197"/>
        <end position="2287"/>
    </location>
</feature>
<dbReference type="Proteomes" id="UP001589776">
    <property type="component" value="Unassembled WGS sequence"/>
</dbReference>
<protein>
    <submittedName>
        <fullName evidence="2">Immunoglobulin-like domain-containing protein</fullName>
    </submittedName>
</protein>
<feature type="domain" description="Atrophied bacterial Ig" evidence="1">
    <location>
        <begin position="2099"/>
        <end position="2188"/>
    </location>
</feature>
<proteinExistence type="predicted"/>
<comment type="caution">
    <text evidence="2">The sequence shown here is derived from an EMBL/GenBank/DDBJ whole genome shotgun (WGS) entry which is preliminary data.</text>
</comment>
<feature type="domain" description="Atrophied bacterial Ig" evidence="1">
    <location>
        <begin position="2298"/>
        <end position="2384"/>
    </location>
</feature>
<feature type="domain" description="Atrophied bacterial Ig" evidence="1">
    <location>
        <begin position="2002"/>
        <end position="2088"/>
    </location>
</feature>
<keyword evidence="3" id="KW-1185">Reference proteome</keyword>
<organism evidence="2 3">
    <name type="scientific">Paenibacillus chartarius</name>
    <dbReference type="NCBI Taxonomy" id="747481"/>
    <lineage>
        <taxon>Bacteria</taxon>
        <taxon>Bacillati</taxon>
        <taxon>Bacillota</taxon>
        <taxon>Bacilli</taxon>
        <taxon>Bacillales</taxon>
        <taxon>Paenibacillaceae</taxon>
        <taxon>Paenibacillus</taxon>
    </lineage>
</organism>
<reference evidence="2 3" key="1">
    <citation type="submission" date="2024-09" db="EMBL/GenBank/DDBJ databases">
        <authorList>
            <person name="Sun Q."/>
            <person name="Mori K."/>
        </authorList>
    </citation>
    <scope>NUCLEOTIDE SEQUENCE [LARGE SCALE GENOMIC DNA]</scope>
    <source>
        <strain evidence="2 3">CCM 7759</strain>
    </source>
</reference>
<sequence>MNLTFYTALSSAGQTNVATKLVGSAPYADVTALQVKLNDETAVEQNAEVLQSAINAVNSASSNADMQTALEDYELGLILTSYDNLTGPEKTLAAGRVLDYRTAHGAFGTKNDIQTALNNAVTDQINARYLAAVNNASDRASMKAALEDTYLGLILTSYQNLSSDGKDAVVDAMLANRGAGYADKTAIQTQLNLLVTDRTQYEAFKPYVDNVNSTADATAMRSALEAPELGLDLTLYYSFSASHKMNVAAALLAHRTANGAYARQSDIQAAFTPIIANERLVIAVEAVNTSYDTTSTHTAITSPVLGLNLTVYNALLKADRNAVADLVRAGVGGGYADKAAIQTALDSAIATNAPMAAVNKAATAAAAEAALEDVALGLNLGASYPAWTTADQAAVAADVVANRPSTGYVDAAAVQTAFDNAVTARTDVANINIAADAAATQAALEAGSLGLSLGVYSSWITADKAAVAAAVFAAKPGTGYADLASVQAAFDTAVTVRTPVANVNIAPDAAAIQAALESVSLSLNLTTYTNWTSADKQAVSTGVLTARPGTGYVDKAAVQAALDTEVGLRTEVSNINIASDDISMRTALEALTGLTLGAYATWTDADKDDIAHIVRVNRPVSGYVDQAAIQGAFDAALTVRTPVAAVNTAADATAIQVALEDAPLGLNLGSAYPTWSNADRAAVAAEIFAARTANGYADLAAIQNAFDTAVANRIPVAAVNIAADATQMQTALEDGTLALTLGVYTTWTAADKTAVSADVLAGRPGTGYVDQAAVQTGFDTALAARTPVANVNVAATVSDMQTALEDVALALNLGMYSTWSTADKTAVAAIVMASRLPSGFVDSASIQSAFDAALTAVAPMANINAASSDALMQTALEDSGLGLTLGAAYTAFGGADRLAVANWVLNARPVGGYPDAAAVQSAFDMAVAIQNVNVAATATAMNTALTDPTLAMVLGAYSTWGAADQDAVADHVMANRGSGFADQASIQTAFNNAIAARQYIAAVNGTATDAAMQAALEDVALGLNLGSAYPAYATSDKSAVAAAVRAARGSGFADIAAVQGAFDTAVTNRSYVAAVNTAASDAAMKTALEDAGLGLNLGAYAGYATEDMKYVASAVFAGRPADGYADTAAIQTVFDNAITARSAVAAVNAAGSNSVMTTALEDPVLGLALGAYSAYSTADKDFVAATLLANRPTDGYADQPAIQTEFNSALTARTPMANVNAAGSASAMRTALEDGTLALDLTGYSGLTDADKDAIAAEVVSDRPIGGYADDTAVQAELGTAITNRGPVSAVNTAASAAAIGSAITNVSLALDLTAYNALSTADKNNVNELLFTNRPVTGFADAAGIQLALNSAISADAPMAAVNNASTGSDMKTALENVALGLTHGAYTGWTVADKNAIATDVLNGRPGTGYVDVNAIQTAFDAAVAARQYVAKVNIASAAADMRSALEDAGLGLNLGAYAGWTSTDKDYAANAVIAGIGSGYADFTAIQAAFNSALTTRTPVANVNAATTDTDMQTALEDVTLGLSLGAYSSYSTADKTAVAHAVLLAAGSFADAAAVQTALNNAVNARSAVAAVNAAADATSMQTALEDLALNLTLGTYAGYANADQDAVSSAVLAGRPGMGYADVAAIQSAFDAAVSARSAVAAVNTAADAAAMETALEAPALSLIPGAYAGWSAADQAAVASDVLSNKPTDGYVLQSDIQTAFDSAIAARTLMAAVNSSTDAASMESALEDGGLGLNLGAYAGWTASDQAAVSSQVLADRPSIGYVDLASLQNKFDEVLNARAAVAAVNTATSGTMKSALEDATLNLTLGAYPAWTSVDQGDVVSQVFTARPVDGYADTAAVQNAFNAAITARQGVANVNLANGTTMRAALEDAGLALTLGAYSGWKNADKDAAATAVLAARATTFADKTAVQTAFDNAVTARTPEADVNKAVDAAATRTALEAPGLALDLSVYNLLSNAAKDSTASYVYNGKPADGYADKAAIQTALDAGLNTGALQSAKDALEIGYTGSDKINSVTGDLMLLPTGTGGTAITWSSDNPAVVAADGTVTRPAYSTGDQAVTLTATLTLNGVTLTKEFVVKVIKNAITDEEAIANGKSVLEIGYTSGDSAFAVTNNLILPTTGVDGTTITWSSNKTGVIAISANNGIVTRPTHVEGNTAVELTATITKGAATPLQKVFVVQVFAQPETDAEAVSIAKSALQLTYGVGDSPSGVTQDITLPIAGADGTSISWTSDNTDIIEVSGANGTVKRPSHSAGNAVVTLTAEITKNGATEYKDFVLKVLKKSISDSEALTNGKEALEIGYSVGDSAASVTQLLTLPTTSADGTTVTWSSSNNEVVKSDGTVIRPLFTTGDTRVTLTATVTKNGISSDKVFTVNVLKQTALSDAEAVSGAKARLEIGYVAGETRYDVTKNITLPTDGGDGTAVTWVSSDPALIATNGVVNRPANSAGNKDVTLTATITKGTVHEDKIFTVTVIKKDISPAPAGSDITVINNASGQADTVEVVNLNPGDVVKVYRDAVNPSALIGNQTVLPGAAKATVTIAQLGAESGTILVTVTHSGLDESAPTSKAFAAESGKPYEIKDAKLETTGGIKATVTVSAKPGVSDTKTKYVVFQLMNGTTPDSIVVFEYKGDTAQTVSALFNKAYVSTHKVKVLILDSFNNLDSTVGTQLADEVELTKLPN</sequence>